<feature type="region of interest" description="Disordered" evidence="1">
    <location>
        <begin position="360"/>
        <end position="428"/>
    </location>
</feature>
<dbReference type="PANTHER" id="PTHR47743">
    <property type="entry name" value="KIAA1210 / KIAA1211 FAMILY MEMBER"/>
    <property type="match status" value="1"/>
</dbReference>
<feature type="compositionally biased region" description="Polar residues" evidence="1">
    <location>
        <begin position="138"/>
        <end position="153"/>
    </location>
</feature>
<gene>
    <name evidence="3" type="primary">CRACDL</name>
</gene>
<reference evidence="3" key="1">
    <citation type="submission" date="2021-06" db="EMBL/GenBank/DDBJ databases">
        <authorList>
            <consortium name="Wellcome Sanger Institute Data Sharing"/>
        </authorList>
    </citation>
    <scope>NUCLEOTIDE SEQUENCE [LARGE SCALE GENOMIC DNA]</scope>
</reference>
<proteinExistence type="predicted"/>
<feature type="region of interest" description="Disordered" evidence="1">
    <location>
        <begin position="32"/>
        <end position="80"/>
    </location>
</feature>
<feature type="region of interest" description="Disordered" evidence="1">
    <location>
        <begin position="642"/>
        <end position="726"/>
    </location>
</feature>
<dbReference type="Proteomes" id="UP000694620">
    <property type="component" value="Chromosome 4"/>
</dbReference>
<organism evidence="3 4">
    <name type="scientific">Erpetoichthys calabaricus</name>
    <name type="common">Rope fish</name>
    <name type="synonym">Calamoichthys calabaricus</name>
    <dbReference type="NCBI Taxonomy" id="27687"/>
    <lineage>
        <taxon>Eukaryota</taxon>
        <taxon>Metazoa</taxon>
        <taxon>Chordata</taxon>
        <taxon>Craniata</taxon>
        <taxon>Vertebrata</taxon>
        <taxon>Euteleostomi</taxon>
        <taxon>Actinopterygii</taxon>
        <taxon>Polypteriformes</taxon>
        <taxon>Polypteridae</taxon>
        <taxon>Erpetoichthys</taxon>
    </lineage>
</organism>
<evidence type="ECO:0000313" key="3">
    <source>
        <dbReference type="Ensembl" id="ENSECRP00000001382.1"/>
    </source>
</evidence>
<feature type="compositionally biased region" description="Polar residues" evidence="1">
    <location>
        <begin position="770"/>
        <end position="794"/>
    </location>
</feature>
<feature type="compositionally biased region" description="Polar residues" evidence="1">
    <location>
        <begin position="556"/>
        <end position="572"/>
    </location>
</feature>
<dbReference type="GeneTree" id="ENSGT00940000161984"/>
<feature type="domain" description="DUF4592" evidence="2">
    <location>
        <begin position="102"/>
        <end position="191"/>
    </location>
</feature>
<dbReference type="Ensembl" id="ENSECRT00000001405.1">
    <property type="protein sequence ID" value="ENSECRP00000001382.1"/>
    <property type="gene ID" value="ENSECRG00000000967.1"/>
</dbReference>
<feature type="compositionally biased region" description="Basic residues" evidence="1">
    <location>
        <begin position="175"/>
        <end position="194"/>
    </location>
</feature>
<sequence length="863" mass="95869">MDSRMEETEGSHDDATGKKKSKFISFKIRLFGRRKRKEDGHSSSKSGLKQSQSASDVTAPEPIQGLYDSEEELGCPKGVLGSRALSHDSIFIPETTQELSAPARVLSQENVSAKIKVLQLSSQPSSRPLSPISKSHSRPSTPVSPSHQTSDRYTSPAVDFSSPPQSSACLDNSAARHRLSVKPRNQRAAAKGRRPPTTPHRPRSESLNELDLNLLEKEEDDEQEISQEIVRCNSYSCQVPRTESLTALLPKWSPFEQVSDTLTEKSTEQVEDWDVKTGAAFVFNQPSQLLKRKDSIPNNALCSDYQESCSTSDLNRTAEAHKSEASLTKLEMSPLKVTGLRKGLLEELLKSDAQATMVANTAESNSSPLKSVARDASSKTNNMARNALDQGRTTQSIPDSKELPSTVSRTMNSLPLKVSSKGSNQPYPEKDHANVLSDISKKNFEQILSGRNNTMSLPRDINTEKAKQSPQSPFEKKNSGSFRCFSISSAWDRPRACSFTAVESLERKIDKIGFVKTTFHSGQYSIRKKEESKREKEVSVLDSEIKTCTKEAEQNLTATEVTQDRQLPNLSMSPVAKPSGVVTESGGTIPHEGAEEEKSPFGIKLRSTSLSLRYRGEARSEFKVKRYSAEVCTMVDKEDNIIGKEGKEDSLEAKGSPQKDTARIKVKPSEQLHAKPPLPRKPPFENIESTNSTPKIERKNWEKVTTYPKSTEKGTPSKSLPEMSKESDVLLEPEWINMAKMKQRGFHEKDTLPDNKMDKMKKNDLKQETAKSTSDVWISRTPPTMHSTVQGIKQDQNDIKPEQKPFSSKSPVPVTAGSPIPCHQMSPEKQEKGHQQPACKPAQPSWMELAKKKSQAWSDKSMD</sequence>
<feature type="region of interest" description="Disordered" evidence="1">
    <location>
        <begin position="117"/>
        <end position="210"/>
    </location>
</feature>
<feature type="compositionally biased region" description="Low complexity" evidence="1">
    <location>
        <begin position="43"/>
        <end position="55"/>
    </location>
</feature>
<name>A0A8C4REB9_ERPCA</name>
<feature type="compositionally biased region" description="Polar residues" evidence="1">
    <location>
        <begin position="360"/>
        <end position="369"/>
    </location>
</feature>
<dbReference type="InterPro" id="IPR026713">
    <property type="entry name" value="CRACD-like"/>
</dbReference>
<dbReference type="PANTHER" id="PTHR47743:SF1">
    <property type="entry name" value="CRACD-LIKE PROTEIN"/>
    <property type="match status" value="1"/>
</dbReference>
<dbReference type="Pfam" id="PF15262">
    <property type="entry name" value="DUF4592"/>
    <property type="match status" value="1"/>
</dbReference>
<feature type="compositionally biased region" description="Low complexity" evidence="1">
    <location>
        <begin position="118"/>
        <end position="133"/>
    </location>
</feature>
<feature type="compositionally biased region" description="Basic and acidic residues" evidence="1">
    <location>
        <begin position="660"/>
        <end position="673"/>
    </location>
</feature>
<evidence type="ECO:0000256" key="1">
    <source>
        <dbReference type="SAM" id="MobiDB-lite"/>
    </source>
</evidence>
<evidence type="ECO:0000313" key="4">
    <source>
        <dbReference type="Proteomes" id="UP000694620"/>
    </source>
</evidence>
<feature type="compositionally biased region" description="Basic and acidic residues" evidence="1">
    <location>
        <begin position="642"/>
        <end position="652"/>
    </location>
</feature>
<reference evidence="3" key="3">
    <citation type="submission" date="2025-09" db="UniProtKB">
        <authorList>
            <consortium name="Ensembl"/>
        </authorList>
    </citation>
    <scope>IDENTIFICATION</scope>
</reference>
<feature type="compositionally biased region" description="Basic and acidic residues" evidence="1">
    <location>
        <begin position="745"/>
        <end position="769"/>
    </location>
</feature>
<feature type="region of interest" description="Disordered" evidence="1">
    <location>
        <begin position="453"/>
        <end position="479"/>
    </location>
</feature>
<protein>
    <submittedName>
        <fullName evidence="3">CRACD like</fullName>
    </submittedName>
</protein>
<keyword evidence="4" id="KW-1185">Reference proteome</keyword>
<dbReference type="InterPro" id="IPR028030">
    <property type="entry name" value="DUF4592"/>
</dbReference>
<feature type="compositionally biased region" description="Basic and acidic residues" evidence="1">
    <location>
        <begin position="1"/>
        <end position="17"/>
    </location>
</feature>
<dbReference type="AlphaFoldDB" id="A0A8C4REB9"/>
<feature type="region of interest" description="Disordered" evidence="1">
    <location>
        <begin position="1"/>
        <end position="20"/>
    </location>
</feature>
<evidence type="ECO:0000259" key="2">
    <source>
        <dbReference type="Pfam" id="PF15262"/>
    </source>
</evidence>
<feature type="compositionally biased region" description="Polar residues" evidence="1">
    <location>
        <begin position="391"/>
        <end position="413"/>
    </location>
</feature>
<feature type="region of interest" description="Disordered" evidence="1">
    <location>
        <begin position="556"/>
        <end position="601"/>
    </location>
</feature>
<accession>A0A8C4REB9</accession>
<feature type="compositionally biased region" description="Polar residues" evidence="1">
    <location>
        <begin position="707"/>
        <end position="718"/>
    </location>
</feature>
<reference evidence="3" key="2">
    <citation type="submission" date="2025-08" db="UniProtKB">
        <authorList>
            <consortium name="Ensembl"/>
        </authorList>
    </citation>
    <scope>IDENTIFICATION</scope>
</reference>
<feature type="region of interest" description="Disordered" evidence="1">
    <location>
        <begin position="742"/>
        <end position="863"/>
    </location>
</feature>